<accession>A0A075JJG9</accession>
<name>A0A075JJG9_9MICO</name>
<dbReference type="InterPro" id="IPR020471">
    <property type="entry name" value="AKR"/>
</dbReference>
<dbReference type="HOGENOM" id="CLU_023205_2_1_11"/>
<reference evidence="2 3" key="1">
    <citation type="submission" date="2014-07" db="EMBL/GenBank/DDBJ databases">
        <title>Genome Sequencing of Dermacoccus nishinomiyaensis.</title>
        <authorList>
            <person name="Hong K.W."/>
            <person name="Chan K.G."/>
        </authorList>
    </citation>
    <scope>NUCLEOTIDE SEQUENCE [LARGE SCALE GENOMIC DNA]</scope>
    <source>
        <strain evidence="2 3">M25</strain>
    </source>
</reference>
<dbReference type="CDD" id="cd19088">
    <property type="entry name" value="AKR_AKR13B1"/>
    <property type="match status" value="1"/>
</dbReference>
<dbReference type="PRINTS" id="PR00069">
    <property type="entry name" value="ALDKETRDTASE"/>
</dbReference>
<protein>
    <submittedName>
        <fullName evidence="2">Oxidoreductase</fullName>
    </submittedName>
</protein>
<dbReference type="GeneID" id="41840192"/>
<evidence type="ECO:0000313" key="3">
    <source>
        <dbReference type="Proteomes" id="UP000027986"/>
    </source>
</evidence>
<dbReference type="EMBL" id="CP008889">
    <property type="protein sequence ID" value="AIF40103.1"/>
    <property type="molecule type" value="Genomic_DNA"/>
</dbReference>
<dbReference type="KEGG" id="dni:HX89_03045"/>
<dbReference type="PANTHER" id="PTHR43625:SF40">
    <property type="entry name" value="ALDO-KETO REDUCTASE YAKC [NADP(+)]"/>
    <property type="match status" value="1"/>
</dbReference>
<organism evidence="2 3">
    <name type="scientific">Dermacoccus nishinomiyaensis</name>
    <dbReference type="NCBI Taxonomy" id="1274"/>
    <lineage>
        <taxon>Bacteria</taxon>
        <taxon>Bacillati</taxon>
        <taxon>Actinomycetota</taxon>
        <taxon>Actinomycetes</taxon>
        <taxon>Micrococcales</taxon>
        <taxon>Dermacoccaceae</taxon>
        <taxon>Dermacoccus</taxon>
    </lineage>
</organism>
<dbReference type="PANTHER" id="PTHR43625">
    <property type="entry name" value="AFLATOXIN B1 ALDEHYDE REDUCTASE"/>
    <property type="match status" value="1"/>
</dbReference>
<dbReference type="AlphaFoldDB" id="A0A075JJG9"/>
<dbReference type="Proteomes" id="UP000027986">
    <property type="component" value="Chromosome"/>
</dbReference>
<dbReference type="Pfam" id="PF00248">
    <property type="entry name" value="Aldo_ket_red"/>
    <property type="match status" value="1"/>
</dbReference>
<dbReference type="OrthoDB" id="9768793at2"/>
<dbReference type="GO" id="GO:0016491">
    <property type="term" value="F:oxidoreductase activity"/>
    <property type="evidence" value="ECO:0007669"/>
    <property type="project" value="UniProtKB-KW"/>
</dbReference>
<dbReference type="NCBIfam" id="NF007695">
    <property type="entry name" value="PRK10376.1"/>
    <property type="match status" value="1"/>
</dbReference>
<evidence type="ECO:0000256" key="1">
    <source>
        <dbReference type="ARBA" id="ARBA00023002"/>
    </source>
</evidence>
<keyword evidence="3" id="KW-1185">Reference proteome</keyword>
<dbReference type="RefSeq" id="WP_006946260.1">
    <property type="nucleotide sequence ID" value="NZ_CP008889.1"/>
</dbReference>
<dbReference type="InterPro" id="IPR023210">
    <property type="entry name" value="NADP_OxRdtase_dom"/>
</dbReference>
<dbReference type="Gene3D" id="3.20.20.100">
    <property type="entry name" value="NADP-dependent oxidoreductase domain"/>
    <property type="match status" value="1"/>
</dbReference>
<dbReference type="InterPro" id="IPR036812">
    <property type="entry name" value="NAD(P)_OxRdtase_dom_sf"/>
</dbReference>
<gene>
    <name evidence="2" type="ORF">HX89_03045</name>
</gene>
<sequence length="287" mass="30986">MSTFTVAGHHVGRVGYGAMQLPGPGVFGPPRDHDEAVRVLRRVVELGIDHIDTSQFYGPNVSNELIKEALHPYADDLVIVSKVGAVRGPSGEWLPAQRPDQLVAAVRENLVTLDVERLPVVNLRVMPVDEIGEENACPLEEQLGAMQGLVEAGELEAFGVSNVSTEQARVALDAGAVCVQNAYNLLMRDDDATLELCRERGVAYVPFFPLGSAFEHLPKVGDDRAVQRMAAERGVTPAQVGLAWLLARAENVLLIPGTSSIAHLEENTAARDVTLSDDDLMTLNALR</sequence>
<proteinExistence type="predicted"/>
<dbReference type="STRING" id="1274.HX89_03045"/>
<dbReference type="InterPro" id="IPR050791">
    <property type="entry name" value="Aldo-Keto_reductase"/>
</dbReference>
<evidence type="ECO:0000313" key="2">
    <source>
        <dbReference type="EMBL" id="AIF40103.1"/>
    </source>
</evidence>
<dbReference type="eggNOG" id="COG0667">
    <property type="taxonomic scope" value="Bacteria"/>
</dbReference>
<dbReference type="SUPFAM" id="SSF51430">
    <property type="entry name" value="NAD(P)-linked oxidoreductase"/>
    <property type="match status" value="1"/>
</dbReference>
<keyword evidence="1" id="KW-0560">Oxidoreductase</keyword>
<dbReference type="GO" id="GO:0005737">
    <property type="term" value="C:cytoplasm"/>
    <property type="evidence" value="ECO:0007669"/>
    <property type="project" value="TreeGrafter"/>
</dbReference>